<name>A0A0A2DJG7_9CORY</name>
<dbReference type="InterPro" id="IPR029069">
    <property type="entry name" value="HotDog_dom_sf"/>
</dbReference>
<keyword evidence="2" id="KW-0378">Hydrolase</keyword>
<dbReference type="GeneID" id="300552721"/>
<dbReference type="CDD" id="cd03443">
    <property type="entry name" value="PaaI_thioesterase"/>
    <property type="match status" value="1"/>
</dbReference>
<gene>
    <name evidence="4" type="ORF">MA47_00230</name>
</gene>
<dbReference type="Proteomes" id="UP000030145">
    <property type="component" value="Unassembled WGS sequence"/>
</dbReference>
<evidence type="ECO:0000313" key="4">
    <source>
        <dbReference type="EMBL" id="KGM19350.1"/>
    </source>
</evidence>
<dbReference type="SUPFAM" id="SSF54637">
    <property type="entry name" value="Thioesterase/thiol ester dehydrase-isomerase"/>
    <property type="match status" value="1"/>
</dbReference>
<protein>
    <recommendedName>
        <fullName evidence="3">Thioesterase domain-containing protein</fullName>
    </recommendedName>
</protein>
<dbReference type="EMBL" id="JRVJ01000001">
    <property type="protein sequence ID" value="KGM19350.1"/>
    <property type="molecule type" value="Genomic_DNA"/>
</dbReference>
<dbReference type="InterPro" id="IPR003736">
    <property type="entry name" value="PAAI_dom"/>
</dbReference>
<dbReference type="RefSeq" id="WP_035112757.1">
    <property type="nucleotide sequence ID" value="NZ_CP047046.1"/>
</dbReference>
<proteinExistence type="inferred from homology"/>
<organism evidence="4 5">
    <name type="scientific">Corynebacterium auriscanis</name>
    <dbReference type="NCBI Taxonomy" id="99807"/>
    <lineage>
        <taxon>Bacteria</taxon>
        <taxon>Bacillati</taxon>
        <taxon>Actinomycetota</taxon>
        <taxon>Actinomycetes</taxon>
        <taxon>Mycobacteriales</taxon>
        <taxon>Corynebacteriaceae</taxon>
        <taxon>Corynebacterium</taxon>
    </lineage>
</organism>
<accession>A0A0A2DJG7</accession>
<comment type="caution">
    <text evidence="4">The sequence shown here is derived from an EMBL/GenBank/DDBJ whole genome shotgun (WGS) entry which is preliminary data.</text>
</comment>
<comment type="similarity">
    <text evidence="1">Belongs to the thioesterase PaaI family.</text>
</comment>
<feature type="domain" description="Thioesterase" evidence="3">
    <location>
        <begin position="75"/>
        <end position="150"/>
    </location>
</feature>
<reference evidence="4 5" key="1">
    <citation type="submission" date="2014-10" db="EMBL/GenBank/DDBJ databases">
        <title>Whole Genome sequence of Corynebacterium auriscanis strain CIP 106629.</title>
        <authorList>
            <person name="Hassan S.S."/>
            <person name="Jamal S.B."/>
            <person name="Tiwari S."/>
            <person name="Oliveira L.D.C."/>
            <person name="Souza F."/>
            <person name="Mariano D.C."/>
            <person name="Almeida S."/>
            <person name="Dorella F."/>
            <person name="Pereira F."/>
            <person name="Carvalho A."/>
            <person name="Leal C.A."/>
            <person name="Soares S.D.C."/>
            <person name="Figueiredo H.C."/>
            <person name="Silva A."/>
            <person name="Azevedo V.A."/>
        </authorList>
    </citation>
    <scope>NUCLEOTIDE SEQUENCE [LARGE SCALE GENOMIC DNA]</scope>
    <source>
        <strain evidence="4 5">CIP 106629</strain>
    </source>
</reference>
<keyword evidence="5" id="KW-1185">Reference proteome</keyword>
<evidence type="ECO:0000313" key="5">
    <source>
        <dbReference type="Proteomes" id="UP000030145"/>
    </source>
</evidence>
<dbReference type="PANTHER" id="PTHR43240:SF5">
    <property type="entry name" value="1,4-DIHYDROXY-2-NAPHTHOYL-COA THIOESTERASE 1"/>
    <property type="match status" value="1"/>
</dbReference>
<evidence type="ECO:0000259" key="3">
    <source>
        <dbReference type="Pfam" id="PF03061"/>
    </source>
</evidence>
<dbReference type="Gene3D" id="3.10.129.10">
    <property type="entry name" value="Hotdog Thioesterase"/>
    <property type="match status" value="1"/>
</dbReference>
<evidence type="ECO:0000256" key="2">
    <source>
        <dbReference type="ARBA" id="ARBA00022801"/>
    </source>
</evidence>
<sequence>MEIPAQRIEGLKALATIKKALATGAATQDIVAEANKEIELHPSLDRTLGVRYRSLARDSVTIACEVTWEHTQPVGLANGGLFASLGETAGSMAGFLAVDNSMQVMGTTNTTEFLRPAFPGDVIISSARAIHLGRTSQLWRIEHTNEKTGKLLAITSLRTAVRPIG</sequence>
<dbReference type="InterPro" id="IPR006683">
    <property type="entry name" value="Thioestr_dom"/>
</dbReference>
<dbReference type="Pfam" id="PF03061">
    <property type="entry name" value="4HBT"/>
    <property type="match status" value="1"/>
</dbReference>
<dbReference type="GO" id="GO:0061522">
    <property type="term" value="F:1,4-dihydroxy-2-naphthoyl-CoA thioesterase activity"/>
    <property type="evidence" value="ECO:0007669"/>
    <property type="project" value="TreeGrafter"/>
</dbReference>
<evidence type="ECO:0000256" key="1">
    <source>
        <dbReference type="ARBA" id="ARBA00008324"/>
    </source>
</evidence>
<dbReference type="AlphaFoldDB" id="A0A0A2DJG7"/>
<dbReference type="PANTHER" id="PTHR43240">
    <property type="entry name" value="1,4-DIHYDROXY-2-NAPHTHOYL-COA THIOESTERASE 1"/>
    <property type="match status" value="1"/>
</dbReference>
<dbReference type="GO" id="GO:0005829">
    <property type="term" value="C:cytosol"/>
    <property type="evidence" value="ECO:0007669"/>
    <property type="project" value="TreeGrafter"/>
</dbReference>
<dbReference type="NCBIfam" id="TIGR00369">
    <property type="entry name" value="unchar_dom_1"/>
    <property type="match status" value="1"/>
</dbReference>